<organism evidence="1 2">
    <name type="scientific">Acidithiobacillus ferridurans</name>
    <dbReference type="NCBI Taxonomy" id="1232575"/>
    <lineage>
        <taxon>Bacteria</taxon>
        <taxon>Pseudomonadati</taxon>
        <taxon>Pseudomonadota</taxon>
        <taxon>Acidithiobacillia</taxon>
        <taxon>Acidithiobacillales</taxon>
        <taxon>Acidithiobacillaceae</taxon>
        <taxon>Acidithiobacillus</taxon>
    </lineage>
</organism>
<dbReference type="EMBL" id="AP018795">
    <property type="protein sequence ID" value="BBF64532.1"/>
    <property type="molecule type" value="Genomic_DNA"/>
</dbReference>
<dbReference type="KEGG" id="afj:AFERRID_07500"/>
<evidence type="ECO:0000313" key="1">
    <source>
        <dbReference type="EMBL" id="BBF64532.1"/>
    </source>
</evidence>
<keyword evidence="2" id="KW-1185">Reference proteome</keyword>
<proteinExistence type="predicted"/>
<sequence>MVNFPNSGWRMDAYISRIQISFDDQVIVVEAEEAGNKILVCIQRQQFFTVSQENNGESERSMNSLYDVSIKNTAHKLIYKLIQLYAL</sequence>
<gene>
    <name evidence="1" type="ORF">AFERRID_07500</name>
</gene>
<accession>A0A2Z6IG26</accession>
<reference evidence="1 2" key="1">
    <citation type="journal article" date="2018" name="Microbiol. Resour. Announc.">
        <title>Complete Genome Sequence of Acidithiobacillus ferridurans JCM 18981.</title>
        <authorList>
            <person name="Miyauchi T."/>
            <person name="Kouzuma A."/>
            <person name="Abe T."/>
            <person name="Watanabe K."/>
        </authorList>
    </citation>
    <scope>NUCLEOTIDE SEQUENCE [LARGE SCALE GENOMIC DNA]</scope>
    <source>
        <strain evidence="2">ATCC 33020 / DSM 29468 / JCM 18981 / 11Fe</strain>
    </source>
</reference>
<protein>
    <submittedName>
        <fullName evidence="1">Uncharacterized protein</fullName>
    </submittedName>
</protein>
<evidence type="ECO:0000313" key="2">
    <source>
        <dbReference type="Proteomes" id="UP000280188"/>
    </source>
</evidence>
<dbReference type="Proteomes" id="UP000280188">
    <property type="component" value="Chromosome"/>
</dbReference>
<name>A0A2Z6IG26_ACIFI</name>
<dbReference type="AlphaFoldDB" id="A0A2Z6IG26"/>